<keyword evidence="2" id="KW-0539">Nucleus</keyword>
<dbReference type="Proteomes" id="UP001176940">
    <property type="component" value="Unassembled WGS sequence"/>
</dbReference>
<comment type="subcellular location">
    <subcellularLocation>
        <location evidence="1">Nucleus</location>
    </subcellularLocation>
</comment>
<protein>
    <recommendedName>
        <fullName evidence="7">RNMT-activating mini protein</fullName>
    </recommendedName>
</protein>
<evidence type="ECO:0000256" key="1">
    <source>
        <dbReference type="ARBA" id="ARBA00004123"/>
    </source>
</evidence>
<comment type="caution">
    <text evidence="5">The sequence shown here is derived from an EMBL/GenBank/DDBJ whole genome shotgun (WGS) entry which is preliminary data.</text>
</comment>
<feature type="region of interest" description="Disordered" evidence="4">
    <location>
        <begin position="1"/>
        <end position="23"/>
    </location>
</feature>
<feature type="compositionally biased region" description="Basic and acidic residues" evidence="4">
    <location>
        <begin position="139"/>
        <end position="158"/>
    </location>
</feature>
<feature type="region of interest" description="Disordered" evidence="4">
    <location>
        <begin position="125"/>
        <end position="197"/>
    </location>
</feature>
<reference evidence="5" key="1">
    <citation type="submission" date="2023-07" db="EMBL/GenBank/DDBJ databases">
        <authorList>
            <person name="Stuckert A."/>
        </authorList>
    </citation>
    <scope>NUCLEOTIDE SEQUENCE</scope>
</reference>
<feature type="compositionally biased region" description="Polar residues" evidence="4">
    <location>
        <begin position="186"/>
        <end position="197"/>
    </location>
</feature>
<organism evidence="5 6">
    <name type="scientific">Ranitomeya imitator</name>
    <name type="common">mimic poison frog</name>
    <dbReference type="NCBI Taxonomy" id="111125"/>
    <lineage>
        <taxon>Eukaryota</taxon>
        <taxon>Metazoa</taxon>
        <taxon>Chordata</taxon>
        <taxon>Craniata</taxon>
        <taxon>Vertebrata</taxon>
        <taxon>Euteleostomi</taxon>
        <taxon>Amphibia</taxon>
        <taxon>Batrachia</taxon>
        <taxon>Anura</taxon>
        <taxon>Neobatrachia</taxon>
        <taxon>Hyloidea</taxon>
        <taxon>Dendrobatidae</taxon>
        <taxon>Dendrobatinae</taxon>
        <taxon>Ranitomeya</taxon>
    </lineage>
</organism>
<name>A0ABN9LZ02_9NEOB</name>
<dbReference type="InterPro" id="IPR028271">
    <property type="entry name" value="RAMAC"/>
</dbReference>
<gene>
    <name evidence="5" type="ORF">RIMI_LOCUS14794356</name>
</gene>
<keyword evidence="6" id="KW-1185">Reference proteome</keyword>
<dbReference type="PANTHER" id="PTHR48168:SF1">
    <property type="entry name" value="RNA GUANINE-N7 METHYLTRANSFERASE ACTIVATING SUBUNIT-RELATED"/>
    <property type="match status" value="1"/>
</dbReference>
<dbReference type="EMBL" id="CAUEEQ010038736">
    <property type="protein sequence ID" value="CAJ0954652.1"/>
    <property type="molecule type" value="Genomic_DNA"/>
</dbReference>
<dbReference type="Pfam" id="PF15320">
    <property type="entry name" value="RAM"/>
    <property type="match status" value="1"/>
</dbReference>
<proteinExistence type="inferred from homology"/>
<sequence>MKDEGLHLDTSLDGNQGKHRVTKRGPALSYPMFTLVTSEDIAESHGNQGKHRVTKCGPALSYPMFTLVTGIVGRWRAFPRSCGHPVQVRMTDTPDIKQTYEDMFTHRFTAQDAEYQEYLKMPEGQPPIIEDWRGGNQRNQDRYRDNRHQRGWEGRRDWSNSSYNQQQGGRGWGNNHNQYRQERSYHSGNQRYYSDRY</sequence>
<evidence type="ECO:0000256" key="3">
    <source>
        <dbReference type="ARBA" id="ARBA00034716"/>
    </source>
</evidence>
<evidence type="ECO:0000256" key="2">
    <source>
        <dbReference type="ARBA" id="ARBA00023242"/>
    </source>
</evidence>
<evidence type="ECO:0000313" key="6">
    <source>
        <dbReference type="Proteomes" id="UP001176940"/>
    </source>
</evidence>
<comment type="similarity">
    <text evidence="3">Belongs to the RAM family.</text>
</comment>
<evidence type="ECO:0000256" key="4">
    <source>
        <dbReference type="SAM" id="MobiDB-lite"/>
    </source>
</evidence>
<evidence type="ECO:0000313" key="5">
    <source>
        <dbReference type="EMBL" id="CAJ0954652.1"/>
    </source>
</evidence>
<evidence type="ECO:0008006" key="7">
    <source>
        <dbReference type="Google" id="ProtNLM"/>
    </source>
</evidence>
<dbReference type="PANTHER" id="PTHR48168">
    <property type="entry name" value="RNA GUANINE-7 METHYLTRANSFERASE-ACTIVATING SUBUNIT-LIKE (PSEUDOGENE)-RELATED"/>
    <property type="match status" value="1"/>
</dbReference>
<accession>A0ABN9LZ02</accession>